<evidence type="ECO:0000313" key="2">
    <source>
        <dbReference type="EMBL" id="ALE19028.1"/>
    </source>
</evidence>
<feature type="region of interest" description="Disordered" evidence="1">
    <location>
        <begin position="18"/>
        <end position="89"/>
    </location>
</feature>
<dbReference type="PANTHER" id="PTHR36456:SF1">
    <property type="entry name" value="UPF0232 PROTEIN SCO3875"/>
    <property type="match status" value="1"/>
</dbReference>
<gene>
    <name evidence="2" type="ORF">AL705_04640</name>
</gene>
<dbReference type="OrthoDB" id="5516926at2"/>
<dbReference type="STRING" id="1528099.AL705_04640"/>
<dbReference type="EMBL" id="CP012390">
    <property type="protein sequence ID" value="ALE19028.1"/>
    <property type="molecule type" value="Genomic_DNA"/>
</dbReference>
<proteinExistence type="predicted"/>
<feature type="compositionally biased region" description="Low complexity" evidence="1">
    <location>
        <begin position="38"/>
        <end position="51"/>
    </location>
</feature>
<evidence type="ECO:0000313" key="3">
    <source>
        <dbReference type="Proteomes" id="UP000068137"/>
    </source>
</evidence>
<organism evidence="2 3">
    <name type="scientific">Lawsonella clevelandensis</name>
    <dbReference type="NCBI Taxonomy" id="1528099"/>
    <lineage>
        <taxon>Bacteria</taxon>
        <taxon>Bacillati</taxon>
        <taxon>Actinomycetota</taxon>
        <taxon>Actinomycetes</taxon>
        <taxon>Mycobacteriales</taxon>
        <taxon>Lawsonellaceae</taxon>
        <taxon>Lawsonella</taxon>
    </lineage>
</organism>
<sequence>MSPNENFTSDAAHRTLAAALDAAQASGRNVGRGRASRPRSASAHPADPHAGTGQTSDISPSRDRASRGQRGAGSASTGRYRRYSWTSSGPDEWDPQLLTSLIADTVKKHGWQAEVTGGRIINNWPDIMGEEIASHSHVEKLDDEGTLHIRTDTTAWATQLRLLQPQILAELGKRYGSTVRMLRILGPNRPSWRKGPKHVKGRGPRDTYG</sequence>
<dbReference type="RefSeq" id="WP_053962021.1">
    <property type="nucleotide sequence ID" value="NZ_CP012390.1"/>
</dbReference>
<protein>
    <recommendedName>
        <fullName evidence="4">DUF721 domain-containing protein</fullName>
    </recommendedName>
</protein>
<evidence type="ECO:0000256" key="1">
    <source>
        <dbReference type="SAM" id="MobiDB-lite"/>
    </source>
</evidence>
<dbReference type="AlphaFoldDB" id="A0A0M4MLA8"/>
<dbReference type="PANTHER" id="PTHR36456">
    <property type="entry name" value="UPF0232 PROTEIN SCO3875"/>
    <property type="match status" value="1"/>
</dbReference>
<dbReference type="Pfam" id="PF05258">
    <property type="entry name" value="DciA"/>
    <property type="match status" value="1"/>
</dbReference>
<feature type="region of interest" description="Disordered" evidence="1">
    <location>
        <begin position="190"/>
        <end position="209"/>
    </location>
</feature>
<feature type="compositionally biased region" description="Basic residues" evidence="1">
    <location>
        <begin position="191"/>
        <end position="202"/>
    </location>
</feature>
<dbReference type="KEGG" id="cbq:AL705_04640"/>
<dbReference type="InterPro" id="IPR007922">
    <property type="entry name" value="DciA-like"/>
</dbReference>
<dbReference type="PATRIC" id="fig|1562462.4.peg.954"/>
<evidence type="ECO:0008006" key="4">
    <source>
        <dbReference type="Google" id="ProtNLM"/>
    </source>
</evidence>
<name>A0A0M4MLA8_9ACTN</name>
<reference evidence="2 3" key="1">
    <citation type="journal article" date="2015" name="Genome Announc.">
        <title>Complete Genome Sequences for Two Strains of a Novel Fastidious, Partially Acid-Fast, Gram-Positive Corynebacterineae Bacterium, Derived from Human Clinical Samples.</title>
        <authorList>
            <person name="Nicholson A.C."/>
            <person name="Bell M."/>
            <person name="Humrighouse B.W."/>
            <person name="McQuiston J.R."/>
        </authorList>
    </citation>
    <scope>NUCLEOTIDE SEQUENCE [LARGE SCALE GENOMIC DNA]</scope>
    <source>
        <strain evidence="2 3">X1698</strain>
    </source>
</reference>
<accession>A0A0M4MLA8</accession>
<dbReference type="Proteomes" id="UP000068137">
    <property type="component" value="Chromosome"/>
</dbReference>